<sequence>MTINQSGMRAVKASFAVVAVLSVEIAWGDILEVSPLDFGTIAVSQNSTPGQVDVSFTGLVNYTGGIYGITPPTRGEFFLSNFPSNQSLFITSSNIQATTNSDITSQDQFTLDSINVPSVVTTDGSGSATLYVGGVLETSADGTNNYTNTRYTISYQISVNY</sequence>
<keyword evidence="2" id="KW-1185">Reference proteome</keyword>
<dbReference type="InterPro" id="IPR025514">
    <property type="entry name" value="DUF4402"/>
</dbReference>
<evidence type="ECO:0000313" key="2">
    <source>
        <dbReference type="Proteomes" id="UP000598488"/>
    </source>
</evidence>
<dbReference type="Proteomes" id="UP000598488">
    <property type="component" value="Unassembled WGS sequence"/>
</dbReference>
<accession>A0ABS0ZC90</accession>
<protein>
    <submittedName>
        <fullName evidence="1">DUF4402 domain-containing protein</fullName>
    </submittedName>
</protein>
<comment type="caution">
    <text evidence="1">The sequence shown here is derived from an EMBL/GenBank/DDBJ whole genome shotgun (WGS) entry which is preliminary data.</text>
</comment>
<gene>
    <name evidence="1" type="ORF">JHD44_11150</name>
</gene>
<proteinExistence type="predicted"/>
<name>A0ABS0ZC90_9GAMM</name>
<organism evidence="1 2">
    <name type="scientific">Marinomonas ostreistagni</name>
    <dbReference type="NCBI Taxonomy" id="359209"/>
    <lineage>
        <taxon>Bacteria</taxon>
        <taxon>Pseudomonadati</taxon>
        <taxon>Pseudomonadota</taxon>
        <taxon>Gammaproteobacteria</taxon>
        <taxon>Oceanospirillales</taxon>
        <taxon>Oceanospirillaceae</taxon>
        <taxon>Marinomonas</taxon>
    </lineage>
</organism>
<evidence type="ECO:0000313" key="1">
    <source>
        <dbReference type="EMBL" id="MBJ7551242.1"/>
    </source>
</evidence>
<dbReference type="Pfam" id="PF14352">
    <property type="entry name" value="DUF4402"/>
    <property type="match status" value="1"/>
</dbReference>
<reference evidence="1 2" key="1">
    <citation type="submission" date="2020-12" db="EMBL/GenBank/DDBJ databases">
        <title>Comparative genome analysis of fungal antagonists Marinomonas ostreistagni 398 and M. spartinae 468.</title>
        <authorList>
            <person name="Fields J.L."/>
            <person name="Mavrodi O.V."/>
            <person name="Biber P.D."/>
            <person name="Indest K.J."/>
            <person name="Mavrodi D.V."/>
        </authorList>
    </citation>
    <scope>NUCLEOTIDE SEQUENCE [LARGE SCALE GENOMIC DNA]</scope>
    <source>
        <strain evidence="1 2">USM7</strain>
    </source>
</reference>
<dbReference type="EMBL" id="JAEMUH010000010">
    <property type="protein sequence ID" value="MBJ7551242.1"/>
    <property type="molecule type" value="Genomic_DNA"/>
</dbReference>